<keyword evidence="6" id="KW-1185">Reference proteome</keyword>
<evidence type="ECO:0000313" key="5">
    <source>
        <dbReference type="EMBL" id="WZN42580.1"/>
    </source>
</evidence>
<dbReference type="EMBL" id="CP149822">
    <property type="protein sequence ID" value="WZN42580.1"/>
    <property type="molecule type" value="Genomic_DNA"/>
</dbReference>
<dbReference type="Gene3D" id="1.10.10.10">
    <property type="entry name" value="Winged helix-like DNA-binding domain superfamily/Winged helix DNA-binding domain"/>
    <property type="match status" value="1"/>
</dbReference>
<dbReference type="PANTHER" id="PTHR33164">
    <property type="entry name" value="TRANSCRIPTIONAL REGULATOR, MARR FAMILY"/>
    <property type="match status" value="1"/>
</dbReference>
<gene>
    <name evidence="5" type="ORF">WJU16_05970</name>
</gene>
<accession>A0ABZ2YSQ6</accession>
<dbReference type="PANTHER" id="PTHR33164:SF64">
    <property type="entry name" value="TRANSCRIPTIONAL REGULATOR SLYA"/>
    <property type="match status" value="1"/>
</dbReference>
<dbReference type="PRINTS" id="PR00598">
    <property type="entry name" value="HTHMARR"/>
</dbReference>
<keyword evidence="1" id="KW-0805">Transcription regulation</keyword>
<dbReference type="InterPro" id="IPR055166">
    <property type="entry name" value="Transc_reg_Sar_Rot_HTH"/>
</dbReference>
<dbReference type="PROSITE" id="PS50995">
    <property type="entry name" value="HTH_MARR_2"/>
    <property type="match status" value="1"/>
</dbReference>
<sequence>MIPSKEFEHIRGVLDAITGLRSAMRQFISKIIKEGDYDITYEMMQLLLVLWRGQEVNQQEIANLLIKNKASITPLIDNLSKRKLVVRTEDPSDRRNKIIALTKAGREFMEAFMPALDDFFRRIESDISLEEMEKVSQVIAKMRQNLTH</sequence>
<evidence type="ECO:0000256" key="3">
    <source>
        <dbReference type="ARBA" id="ARBA00023163"/>
    </source>
</evidence>
<evidence type="ECO:0000313" key="6">
    <source>
        <dbReference type="Proteomes" id="UP001485459"/>
    </source>
</evidence>
<dbReference type="SUPFAM" id="SSF46785">
    <property type="entry name" value="Winged helix' DNA-binding domain"/>
    <property type="match status" value="1"/>
</dbReference>
<keyword evidence="3" id="KW-0804">Transcription</keyword>
<dbReference type="Proteomes" id="UP001485459">
    <property type="component" value="Chromosome"/>
</dbReference>
<dbReference type="InterPro" id="IPR000835">
    <property type="entry name" value="HTH_MarR-typ"/>
</dbReference>
<dbReference type="InterPro" id="IPR036390">
    <property type="entry name" value="WH_DNA-bd_sf"/>
</dbReference>
<dbReference type="InterPro" id="IPR039422">
    <property type="entry name" value="MarR/SlyA-like"/>
</dbReference>
<evidence type="ECO:0000256" key="1">
    <source>
        <dbReference type="ARBA" id="ARBA00023015"/>
    </source>
</evidence>
<dbReference type="Pfam" id="PF22381">
    <property type="entry name" value="Staph_reg_Sar_Rot"/>
    <property type="match status" value="1"/>
</dbReference>
<dbReference type="InterPro" id="IPR036388">
    <property type="entry name" value="WH-like_DNA-bd_sf"/>
</dbReference>
<keyword evidence="2" id="KW-0238">DNA-binding</keyword>
<evidence type="ECO:0000259" key="4">
    <source>
        <dbReference type="PROSITE" id="PS50995"/>
    </source>
</evidence>
<evidence type="ECO:0000256" key="2">
    <source>
        <dbReference type="ARBA" id="ARBA00023125"/>
    </source>
</evidence>
<dbReference type="SMART" id="SM00347">
    <property type="entry name" value="HTH_MARR"/>
    <property type="match status" value="1"/>
</dbReference>
<name>A0ABZ2YSQ6_9BACT</name>
<protein>
    <submittedName>
        <fullName evidence="5">MarR family transcriptional regulator</fullName>
    </submittedName>
</protein>
<feature type="domain" description="HTH marR-type" evidence="4">
    <location>
        <begin position="10"/>
        <end position="144"/>
    </location>
</feature>
<proteinExistence type="predicted"/>
<organism evidence="5 6">
    <name type="scientific">Chitinophaga pollutisoli</name>
    <dbReference type="NCBI Taxonomy" id="3133966"/>
    <lineage>
        <taxon>Bacteria</taxon>
        <taxon>Pseudomonadati</taxon>
        <taxon>Bacteroidota</taxon>
        <taxon>Chitinophagia</taxon>
        <taxon>Chitinophagales</taxon>
        <taxon>Chitinophagaceae</taxon>
        <taxon>Chitinophaga</taxon>
    </lineage>
</organism>
<reference evidence="6" key="1">
    <citation type="submission" date="2024-03" db="EMBL/GenBank/DDBJ databases">
        <title>Chitinophaga horti sp. nov., isolated from garden soil.</title>
        <authorList>
            <person name="Lee D.S."/>
            <person name="Han D.M."/>
            <person name="Baek J.H."/>
            <person name="Choi D.G."/>
            <person name="Jeon J.H."/>
            <person name="Jeon C.O."/>
        </authorList>
    </citation>
    <scope>NUCLEOTIDE SEQUENCE [LARGE SCALE GENOMIC DNA]</scope>
    <source>
        <strain evidence="6">GPA1</strain>
    </source>
</reference>
<dbReference type="RefSeq" id="WP_341837414.1">
    <property type="nucleotide sequence ID" value="NZ_CP149822.1"/>
</dbReference>